<evidence type="ECO:0000259" key="3">
    <source>
        <dbReference type="Pfam" id="PF03816"/>
    </source>
</evidence>
<dbReference type="NCBIfam" id="TIGR00350">
    <property type="entry name" value="lytR_cpsA_psr"/>
    <property type="match status" value="1"/>
</dbReference>
<dbReference type="InterPro" id="IPR050922">
    <property type="entry name" value="LytR/CpsA/Psr_CW_biosynth"/>
</dbReference>
<dbReference type="Gene3D" id="3.40.630.190">
    <property type="entry name" value="LCP protein"/>
    <property type="match status" value="1"/>
</dbReference>
<organism evidence="4 5">
    <name type="scientific">Actinokineospora soli</name>
    <dbReference type="NCBI Taxonomy" id="1048753"/>
    <lineage>
        <taxon>Bacteria</taxon>
        <taxon>Bacillati</taxon>
        <taxon>Actinomycetota</taxon>
        <taxon>Actinomycetes</taxon>
        <taxon>Pseudonocardiales</taxon>
        <taxon>Pseudonocardiaceae</taxon>
        <taxon>Actinokineospora</taxon>
    </lineage>
</organism>
<comment type="similarity">
    <text evidence="1">Belongs to the LytR/CpsA/Psr (LCP) family.</text>
</comment>
<sequence>MNVVVLGVDEHRADTVMLLRLDGGRVSALSLPRDTWVTVPGRGESRLNRTYEQYGPDVLVDVVADLTGQRVDHWAAVDMAGFERLATAVGGVEVCLRAATSDRFAGADFPAGRQTITGAAALAFVRQRHGLPNGDLDRVVRQQVFVRGLVDKLVTTVLTDPVREAELSELVRSVVRTDPGWSPVALAAQATGPVRAATIPIADAEFQTEAGFALKVEPAEVRRFAAGFFTPEPGGSTPSPGSGGDGCVN</sequence>
<gene>
    <name evidence="4" type="ORF">ACFQV2_24085</name>
</gene>
<dbReference type="InterPro" id="IPR004474">
    <property type="entry name" value="LytR_CpsA_psr"/>
</dbReference>
<feature type="region of interest" description="Disordered" evidence="2">
    <location>
        <begin position="228"/>
        <end position="249"/>
    </location>
</feature>
<feature type="domain" description="Cell envelope-related transcriptional attenuator" evidence="3">
    <location>
        <begin position="12"/>
        <end position="153"/>
    </location>
</feature>
<accession>A0ABW2TRV9</accession>
<keyword evidence="5" id="KW-1185">Reference proteome</keyword>
<evidence type="ECO:0000256" key="1">
    <source>
        <dbReference type="ARBA" id="ARBA00006068"/>
    </source>
</evidence>
<protein>
    <submittedName>
        <fullName evidence="4">LCP family protein</fullName>
    </submittedName>
</protein>
<evidence type="ECO:0000256" key="2">
    <source>
        <dbReference type="SAM" id="MobiDB-lite"/>
    </source>
</evidence>
<evidence type="ECO:0000313" key="4">
    <source>
        <dbReference type="EMBL" id="MFC7616091.1"/>
    </source>
</evidence>
<reference evidence="5" key="1">
    <citation type="journal article" date="2019" name="Int. J. Syst. Evol. Microbiol.">
        <title>The Global Catalogue of Microorganisms (GCM) 10K type strain sequencing project: providing services to taxonomists for standard genome sequencing and annotation.</title>
        <authorList>
            <consortium name="The Broad Institute Genomics Platform"/>
            <consortium name="The Broad Institute Genome Sequencing Center for Infectious Disease"/>
            <person name="Wu L."/>
            <person name="Ma J."/>
        </authorList>
    </citation>
    <scope>NUCLEOTIDE SEQUENCE [LARGE SCALE GENOMIC DNA]</scope>
    <source>
        <strain evidence="5">JCM 17695</strain>
    </source>
</reference>
<proteinExistence type="inferred from homology"/>
<evidence type="ECO:0000313" key="5">
    <source>
        <dbReference type="Proteomes" id="UP001596512"/>
    </source>
</evidence>
<dbReference type="Pfam" id="PF03816">
    <property type="entry name" value="LytR_cpsA_psr"/>
    <property type="match status" value="1"/>
</dbReference>
<comment type="caution">
    <text evidence="4">The sequence shown here is derived from an EMBL/GenBank/DDBJ whole genome shotgun (WGS) entry which is preliminary data.</text>
</comment>
<dbReference type="Proteomes" id="UP001596512">
    <property type="component" value="Unassembled WGS sequence"/>
</dbReference>
<dbReference type="PANTHER" id="PTHR33392">
    <property type="entry name" value="POLYISOPRENYL-TEICHOIC ACID--PEPTIDOGLYCAN TEICHOIC ACID TRANSFERASE TAGU"/>
    <property type="match status" value="1"/>
</dbReference>
<dbReference type="PANTHER" id="PTHR33392:SF6">
    <property type="entry name" value="POLYISOPRENYL-TEICHOIC ACID--PEPTIDOGLYCAN TEICHOIC ACID TRANSFERASE TAGU"/>
    <property type="match status" value="1"/>
</dbReference>
<dbReference type="EMBL" id="JBHTEY010000004">
    <property type="protein sequence ID" value="MFC7616091.1"/>
    <property type="molecule type" value="Genomic_DNA"/>
</dbReference>
<name>A0ABW2TRV9_9PSEU</name>